<gene>
    <name evidence="4" type="ORF">SAMN04487987_101301</name>
</gene>
<dbReference type="Gene3D" id="3.30.1150.10">
    <property type="match status" value="2"/>
</dbReference>
<dbReference type="InterPro" id="IPR008756">
    <property type="entry name" value="Peptidase_M56"/>
</dbReference>
<feature type="transmembrane region" description="Helical" evidence="2">
    <location>
        <begin position="6"/>
        <end position="22"/>
    </location>
</feature>
<feature type="transmembrane region" description="Helical" evidence="2">
    <location>
        <begin position="99"/>
        <end position="120"/>
    </location>
</feature>
<feature type="transmembrane region" description="Helical" evidence="2">
    <location>
        <begin position="132"/>
        <end position="154"/>
    </location>
</feature>
<dbReference type="PROSITE" id="PS50999">
    <property type="entry name" value="COX2_TM"/>
    <property type="match status" value="1"/>
</dbReference>
<dbReference type="InterPro" id="IPR051045">
    <property type="entry name" value="TonB-dependent_transducer"/>
</dbReference>
<dbReference type="STRING" id="870482.SAMN04487987_101301"/>
<dbReference type="GO" id="GO:0055085">
    <property type="term" value="P:transmembrane transport"/>
    <property type="evidence" value="ECO:0007669"/>
    <property type="project" value="InterPro"/>
</dbReference>
<keyword evidence="2" id="KW-0812">Transmembrane</keyword>
<evidence type="ECO:0000256" key="1">
    <source>
        <dbReference type="ARBA" id="ARBA00004141"/>
    </source>
</evidence>
<feature type="transmembrane region" description="Helical" evidence="2">
    <location>
        <begin position="182"/>
        <end position="201"/>
    </location>
</feature>
<dbReference type="CDD" id="cd07341">
    <property type="entry name" value="M56_BlaR1_MecR1_like"/>
    <property type="match status" value="1"/>
</dbReference>
<feature type="transmembrane region" description="Helical" evidence="2">
    <location>
        <begin position="34"/>
        <end position="51"/>
    </location>
</feature>
<reference evidence="5" key="1">
    <citation type="submission" date="2016-10" db="EMBL/GenBank/DDBJ databases">
        <authorList>
            <person name="Varghese N."/>
            <person name="Submissions S."/>
        </authorList>
    </citation>
    <scope>NUCLEOTIDE SEQUENCE [LARGE SCALE GENOMIC DNA]</scope>
    <source>
        <strain evidence="5">DSM 25730</strain>
    </source>
</reference>
<dbReference type="AlphaFoldDB" id="A0A1I1MJT4"/>
<keyword evidence="5" id="KW-1185">Reference proteome</keyword>
<evidence type="ECO:0000256" key="2">
    <source>
        <dbReference type="SAM" id="Phobius"/>
    </source>
</evidence>
<feature type="transmembrane region" description="Helical" evidence="2">
    <location>
        <begin position="269"/>
        <end position="287"/>
    </location>
</feature>
<evidence type="ECO:0000313" key="5">
    <source>
        <dbReference type="Proteomes" id="UP000199439"/>
    </source>
</evidence>
<dbReference type="GO" id="GO:0031992">
    <property type="term" value="F:energy transducer activity"/>
    <property type="evidence" value="ECO:0007669"/>
    <property type="project" value="TreeGrafter"/>
</dbReference>
<organism evidence="4 5">
    <name type="scientific">Algibacter pectinivorans</name>
    <dbReference type="NCBI Taxonomy" id="870482"/>
    <lineage>
        <taxon>Bacteria</taxon>
        <taxon>Pseudomonadati</taxon>
        <taxon>Bacteroidota</taxon>
        <taxon>Flavobacteriia</taxon>
        <taxon>Flavobacteriales</taxon>
        <taxon>Flavobacteriaceae</taxon>
        <taxon>Algibacter</taxon>
    </lineage>
</organism>
<dbReference type="Proteomes" id="UP000199439">
    <property type="component" value="Unassembled WGS sequence"/>
</dbReference>
<dbReference type="OrthoDB" id="1522859at2"/>
<dbReference type="GO" id="GO:0098797">
    <property type="term" value="C:plasma membrane protein complex"/>
    <property type="evidence" value="ECO:0007669"/>
    <property type="project" value="TreeGrafter"/>
</dbReference>
<comment type="subcellular location">
    <subcellularLocation>
        <location evidence="1">Membrane</location>
        <topology evidence="1">Multi-pass membrane protein</topology>
    </subcellularLocation>
</comment>
<dbReference type="InterPro" id="IPR037682">
    <property type="entry name" value="TonB_C"/>
</dbReference>
<proteinExistence type="predicted"/>
<dbReference type="RefSeq" id="WP_092848144.1">
    <property type="nucleotide sequence ID" value="NZ_FOMI01000001.1"/>
</dbReference>
<dbReference type="Pfam" id="PF03544">
    <property type="entry name" value="TonB_C"/>
    <property type="match status" value="2"/>
</dbReference>
<keyword evidence="2" id="KW-0472">Membrane</keyword>
<keyword evidence="2" id="KW-1133">Transmembrane helix</keyword>
<accession>A0A1I1MJT4</accession>
<evidence type="ECO:0000313" key="4">
    <source>
        <dbReference type="EMBL" id="SFC85375.1"/>
    </source>
</evidence>
<protein>
    <submittedName>
        <fullName evidence="4">Signal transducer regulating beta-lactamase production, contains metallopeptidase domain</fullName>
    </submittedName>
</protein>
<dbReference type="InterPro" id="IPR011759">
    <property type="entry name" value="Cyt_c_oxidase_su2_TM_dom"/>
</dbReference>
<dbReference type="PANTHER" id="PTHR33446">
    <property type="entry name" value="PROTEIN TONB-RELATED"/>
    <property type="match status" value="1"/>
</dbReference>
<feature type="domain" description="Cytochrome oxidase subunit II transmembrane region profile" evidence="3">
    <location>
        <begin position="1"/>
        <end position="64"/>
    </location>
</feature>
<dbReference type="PANTHER" id="PTHR33446:SF2">
    <property type="entry name" value="PROTEIN TONB"/>
    <property type="match status" value="1"/>
</dbReference>
<dbReference type="SUPFAM" id="SSF74653">
    <property type="entry name" value="TolA/TonB C-terminal domain"/>
    <property type="match status" value="2"/>
</dbReference>
<sequence length="670" mass="76819">MLHYIIQVVAFQLFFLIIYDLFLKKETFFNWNRAYLLITAIMPLILPFIKVPSFKNILSQDYIINLPEIFIGSASQHPVNPIPLEGIILKQQSFWSWELLFYLGTGIATCIFIFKLIKLLKLLFKNPKCKYGNVFIVSVLKSDMAFSFFNYIFLGALLNKTNRDTVLKHEMVHVKQKHTLDLLFFELLRIAFWFNPLTYIYQNRIMSLHEYIADAQVVKNQNKNQYYQNLLSQVFDTKNISFINPFFKQSLIKKRIIMLQKSKSKQVKLFKYALLIPMLIAMLVYTSCMETNPATTIGNTSNEEIQQKTPLITKVKALKHQIEIQGDVNEAEERGLKLLLDAVKGEGFNQALVKDIQDYTTKGSQTDLTKKIAEVFKQIQVQGDINENEDLEIKKLLVFTSDNGFEDPFFADIIKHLDVPFGIIDQVPVFPGCEDLTVEEQKKCMSKNIAMHINKNFNTKLADSLNLKGKQRINVIFKISVDGDVVGVRSRSEHPELEKEAIRVVKTLPRFKPGEHKGKQVNVPYSLPIIFQGSDVQNKKEDTVLLNEVPLNKDVAIAHLDEVPNFESCDNALSNEEKKACLDKGITTHVSKHFNTKLAHKLGLNGKQRIHVIFKIDEHGRVIDIRSRAAHPELEAEAIRVVKLLPKMIPGKVDGKQVVVPYSLPIIFQV</sequence>
<dbReference type="Pfam" id="PF05569">
    <property type="entry name" value="Peptidase_M56"/>
    <property type="match status" value="1"/>
</dbReference>
<dbReference type="GO" id="GO:0022900">
    <property type="term" value="P:electron transport chain"/>
    <property type="evidence" value="ECO:0007669"/>
    <property type="project" value="InterPro"/>
</dbReference>
<name>A0A1I1MJT4_9FLAO</name>
<evidence type="ECO:0000259" key="3">
    <source>
        <dbReference type="PROSITE" id="PS50999"/>
    </source>
</evidence>
<dbReference type="EMBL" id="FOMI01000001">
    <property type="protein sequence ID" value="SFC85375.1"/>
    <property type="molecule type" value="Genomic_DNA"/>
</dbReference>